<dbReference type="Gene3D" id="1.10.150.130">
    <property type="match status" value="1"/>
</dbReference>
<dbReference type="InterPro" id="IPR004107">
    <property type="entry name" value="Integrase_SAM-like_N"/>
</dbReference>
<dbReference type="InterPro" id="IPR050808">
    <property type="entry name" value="Phage_Integrase"/>
</dbReference>
<dbReference type="Pfam" id="PF00589">
    <property type="entry name" value="Phage_integrase"/>
    <property type="match status" value="1"/>
</dbReference>
<evidence type="ECO:0000313" key="7">
    <source>
        <dbReference type="Proteomes" id="UP000546031"/>
    </source>
</evidence>
<dbReference type="AlphaFoldDB" id="A0A850HHV7"/>
<keyword evidence="7" id="KW-1185">Reference proteome</keyword>
<dbReference type="PROSITE" id="PS51898">
    <property type="entry name" value="TYR_RECOMBINASE"/>
    <property type="match status" value="1"/>
</dbReference>
<protein>
    <submittedName>
        <fullName evidence="6">Tyrosine-type recombinase/integrase</fullName>
    </submittedName>
</protein>
<reference evidence="6 7" key="1">
    <citation type="submission" date="2020-06" db="EMBL/GenBank/DDBJ databases">
        <title>Altererythrobacter lutimaris sp. nov., a marine bacterium isolated from a tidal flat.</title>
        <authorList>
            <person name="Kim D."/>
            <person name="Yoo Y."/>
            <person name="Kim J.-J."/>
        </authorList>
    </citation>
    <scope>NUCLEOTIDE SEQUENCE [LARGE SCALE GENOMIC DNA]</scope>
    <source>
        <strain evidence="6 7">JGD-16</strain>
    </source>
</reference>
<sequence>MSTNTCSNTDTVRTQTNRKRLSDRVVSALKAPQNGSRIVYDASLSGFGIRLTKAGSKAFILNYRFEGRERRITIGKFPTWTTLAAKKQAQVLRRDIDLGTDPLEVREDRRVAPTVKDLFVRYDEEHLPTKAPRSAADDRSMWRNDILPRLGSRKVTDLTPRDCDELHMQISSTRPVRANRILEVFRKALNLSIRWGWIERNPASGCRRTVEEKRHRYLSEEEVGRLIRALQEHDERVSADALLFMLFTGCRRGEALNATWTQFDLDRRIWTKASSETKQRREHRVPYSSAAADILERRRAETEGTHIFPGRLGAPLTEVRKTWQSACKAAGLTGVRVHDLRHTFASLVASSGQSLLVIGELLGHSTPQTTKRYASLYDDTLRRAAEGVAQALAV</sequence>
<dbReference type="InterPro" id="IPR025166">
    <property type="entry name" value="Integrase_DNA_bind_dom"/>
</dbReference>
<dbReference type="Gene3D" id="3.30.160.390">
    <property type="entry name" value="Integrase, DNA-binding domain"/>
    <property type="match status" value="1"/>
</dbReference>
<evidence type="ECO:0000259" key="5">
    <source>
        <dbReference type="PROSITE" id="PS51898"/>
    </source>
</evidence>
<name>A0A850HHV7_9SPHN</name>
<keyword evidence="3" id="KW-0238">DNA-binding</keyword>
<comment type="caution">
    <text evidence="6">The sequence shown here is derived from an EMBL/GenBank/DDBJ whole genome shotgun (WGS) entry which is preliminary data.</text>
</comment>
<dbReference type="SUPFAM" id="SSF56349">
    <property type="entry name" value="DNA breaking-rejoining enzymes"/>
    <property type="match status" value="1"/>
</dbReference>
<keyword evidence="2" id="KW-0229">DNA integration</keyword>
<dbReference type="EMBL" id="JABWTA010000001">
    <property type="protein sequence ID" value="NVE94882.1"/>
    <property type="molecule type" value="Genomic_DNA"/>
</dbReference>
<dbReference type="GO" id="GO:0015074">
    <property type="term" value="P:DNA integration"/>
    <property type="evidence" value="ECO:0007669"/>
    <property type="project" value="UniProtKB-KW"/>
</dbReference>
<accession>A0A850HHV7</accession>
<dbReference type="RefSeq" id="WP_176273109.1">
    <property type="nucleotide sequence ID" value="NZ_JABWTA010000001.1"/>
</dbReference>
<dbReference type="CDD" id="cd00796">
    <property type="entry name" value="INT_Rci_Hp1_C"/>
    <property type="match status" value="1"/>
</dbReference>
<comment type="similarity">
    <text evidence="1">Belongs to the 'phage' integrase family.</text>
</comment>
<dbReference type="InterPro" id="IPR038488">
    <property type="entry name" value="Integrase_DNA-bd_sf"/>
</dbReference>
<dbReference type="GO" id="GO:0003677">
    <property type="term" value="F:DNA binding"/>
    <property type="evidence" value="ECO:0007669"/>
    <property type="project" value="UniProtKB-KW"/>
</dbReference>
<evidence type="ECO:0000256" key="2">
    <source>
        <dbReference type="ARBA" id="ARBA00022908"/>
    </source>
</evidence>
<dbReference type="PANTHER" id="PTHR30629">
    <property type="entry name" value="PROPHAGE INTEGRASE"/>
    <property type="match status" value="1"/>
</dbReference>
<proteinExistence type="inferred from homology"/>
<dbReference type="Gene3D" id="1.10.443.10">
    <property type="entry name" value="Intergrase catalytic core"/>
    <property type="match status" value="1"/>
</dbReference>
<dbReference type="GO" id="GO:0006310">
    <property type="term" value="P:DNA recombination"/>
    <property type="evidence" value="ECO:0007669"/>
    <property type="project" value="UniProtKB-KW"/>
</dbReference>
<dbReference type="Proteomes" id="UP000546031">
    <property type="component" value="Unassembled WGS sequence"/>
</dbReference>
<organism evidence="6 7">
    <name type="scientific">Altererythrobacter lutimaris</name>
    <dbReference type="NCBI Taxonomy" id="2743979"/>
    <lineage>
        <taxon>Bacteria</taxon>
        <taxon>Pseudomonadati</taxon>
        <taxon>Pseudomonadota</taxon>
        <taxon>Alphaproteobacteria</taxon>
        <taxon>Sphingomonadales</taxon>
        <taxon>Erythrobacteraceae</taxon>
        <taxon>Altererythrobacter</taxon>
    </lineage>
</organism>
<feature type="domain" description="Tyr recombinase" evidence="5">
    <location>
        <begin position="213"/>
        <end position="386"/>
    </location>
</feature>
<dbReference type="InterPro" id="IPR013762">
    <property type="entry name" value="Integrase-like_cat_sf"/>
</dbReference>
<keyword evidence="4" id="KW-0233">DNA recombination</keyword>
<dbReference type="Pfam" id="PF13356">
    <property type="entry name" value="Arm-DNA-bind_3"/>
    <property type="match status" value="1"/>
</dbReference>
<evidence type="ECO:0000313" key="6">
    <source>
        <dbReference type="EMBL" id="NVE94882.1"/>
    </source>
</evidence>
<dbReference type="Pfam" id="PF14659">
    <property type="entry name" value="Phage_int_SAM_3"/>
    <property type="match status" value="1"/>
</dbReference>
<dbReference type="InterPro" id="IPR002104">
    <property type="entry name" value="Integrase_catalytic"/>
</dbReference>
<evidence type="ECO:0000256" key="1">
    <source>
        <dbReference type="ARBA" id="ARBA00008857"/>
    </source>
</evidence>
<dbReference type="PANTHER" id="PTHR30629:SF2">
    <property type="entry name" value="PROPHAGE INTEGRASE INTS-RELATED"/>
    <property type="match status" value="1"/>
</dbReference>
<evidence type="ECO:0000256" key="3">
    <source>
        <dbReference type="ARBA" id="ARBA00023125"/>
    </source>
</evidence>
<evidence type="ECO:0000256" key="4">
    <source>
        <dbReference type="ARBA" id="ARBA00023172"/>
    </source>
</evidence>
<dbReference type="InterPro" id="IPR011010">
    <property type="entry name" value="DNA_brk_join_enz"/>
</dbReference>
<dbReference type="InterPro" id="IPR010998">
    <property type="entry name" value="Integrase_recombinase_N"/>
</dbReference>
<gene>
    <name evidence="6" type="ORF">HUO12_08210</name>
</gene>